<dbReference type="Pfam" id="PF13559">
    <property type="entry name" value="DUF4129"/>
    <property type="match status" value="1"/>
</dbReference>
<comment type="caution">
    <text evidence="4">The sequence shown here is derived from an EMBL/GenBank/DDBJ whole genome shotgun (WGS) entry which is preliminary data.</text>
</comment>
<dbReference type="Proteomes" id="UP000434101">
    <property type="component" value="Unassembled WGS sequence"/>
</dbReference>
<feature type="domain" description="Protein-glutamine gamma-glutamyltransferase-like C-terminal" evidence="3">
    <location>
        <begin position="471"/>
        <end position="535"/>
    </location>
</feature>
<keyword evidence="5" id="KW-1185">Reference proteome</keyword>
<evidence type="ECO:0000259" key="3">
    <source>
        <dbReference type="Pfam" id="PF13559"/>
    </source>
</evidence>
<dbReference type="InterPro" id="IPR025403">
    <property type="entry name" value="TgpA-like_C"/>
</dbReference>
<evidence type="ECO:0000313" key="4">
    <source>
        <dbReference type="EMBL" id="MXV63656.1"/>
    </source>
</evidence>
<feature type="compositionally biased region" description="Acidic residues" evidence="1">
    <location>
        <begin position="60"/>
        <end position="86"/>
    </location>
</feature>
<feature type="compositionally biased region" description="Polar residues" evidence="1">
    <location>
        <begin position="442"/>
        <end position="451"/>
    </location>
</feature>
<sequence length="553" mass="58022">MTDARRLLFVLGCLCCLLIVASALPAADPRLDGPGPSEGGTTANDWDALTSSSDPATELTDADADDDTDADGNNDESDDTDDTDATDETHPIAIDGAVEPGNDVVVEVEGATHFDTKAVEVNDETVGETNRVGRVDAAVPYEETMTVTVPDENLSRTVDVPTGATIETDAGVAPDQDIEVAAAVGSTLVTNATVSIDGEAVATTDERGTATVTLPETAGSAELHVERGPVEGERTIDVPEPTVEFASDPIVLPGFPAPVQVSADGAAVPNATVVLESGDELTTDENGQASLWMPVDDEATVTADVGAETASATVENLYLRLTAIVVLGPGLLLGLTITYLRVVASRDRRRGAVLSDLFLSLADVFSTLGDGFRRPTVSWPTISLPSLRIGRSLPSIGTLVPSLTVGSLRSTLPSLGSFSRSSSGRGDSLFRDRFGSTADGDSANNESNDTNPPELAAEPLGPDGPRAEVRTAWHAFLDRLGVENRTTRTPGQLARKAIAAGFPATNVRRLVALFRDVEYGTRDPSPDRVAEVRDTVSELLEYDRDPEDEEGSE</sequence>
<accession>A0A6B0VRR2</accession>
<keyword evidence="2" id="KW-0812">Transmembrane</keyword>
<keyword evidence="2" id="KW-1133">Transmembrane helix</keyword>
<feature type="region of interest" description="Disordered" evidence="1">
    <location>
        <begin position="416"/>
        <end position="466"/>
    </location>
</feature>
<protein>
    <submittedName>
        <fullName evidence="4">DUF4129 domain-containing protein</fullName>
    </submittedName>
</protein>
<keyword evidence="2" id="KW-0472">Membrane</keyword>
<dbReference type="RefSeq" id="WP_328821446.1">
    <property type="nucleotide sequence ID" value="NZ_WUYX01000053.1"/>
</dbReference>
<proteinExistence type="predicted"/>
<organism evidence="4 5">
    <name type="scientific">Natronorubrum halalkaliphilum</name>
    <dbReference type="NCBI Taxonomy" id="2691917"/>
    <lineage>
        <taxon>Archaea</taxon>
        <taxon>Methanobacteriati</taxon>
        <taxon>Methanobacteriota</taxon>
        <taxon>Stenosarchaea group</taxon>
        <taxon>Halobacteria</taxon>
        <taxon>Halobacteriales</taxon>
        <taxon>Natrialbaceae</taxon>
        <taxon>Natronorubrum</taxon>
    </lineage>
</organism>
<feature type="transmembrane region" description="Helical" evidence="2">
    <location>
        <begin position="317"/>
        <end position="340"/>
    </location>
</feature>
<reference evidence="4 5" key="1">
    <citation type="submission" date="2020-01" db="EMBL/GenBank/DDBJ databases">
        <title>Natronorubrum sp. JWXQ-INN 674 isolated from Inner Mongolia Autonomous Region of China.</title>
        <authorList>
            <person name="Xue Q."/>
        </authorList>
    </citation>
    <scope>NUCLEOTIDE SEQUENCE [LARGE SCALE GENOMIC DNA]</scope>
    <source>
        <strain evidence="4 5">JWXQ-INN-674</strain>
    </source>
</reference>
<gene>
    <name evidence="4" type="ORF">GS429_16640</name>
</gene>
<feature type="compositionally biased region" description="Polar residues" evidence="1">
    <location>
        <begin position="39"/>
        <end position="53"/>
    </location>
</feature>
<feature type="compositionally biased region" description="Low complexity" evidence="1">
    <location>
        <begin position="416"/>
        <end position="427"/>
    </location>
</feature>
<name>A0A6B0VRR2_9EURY</name>
<evidence type="ECO:0000313" key="5">
    <source>
        <dbReference type="Proteomes" id="UP000434101"/>
    </source>
</evidence>
<dbReference type="AlphaFoldDB" id="A0A6B0VRR2"/>
<dbReference type="EMBL" id="WUYX01000053">
    <property type="protein sequence ID" value="MXV63656.1"/>
    <property type="molecule type" value="Genomic_DNA"/>
</dbReference>
<evidence type="ECO:0000256" key="2">
    <source>
        <dbReference type="SAM" id="Phobius"/>
    </source>
</evidence>
<feature type="region of interest" description="Disordered" evidence="1">
    <location>
        <begin position="27"/>
        <end position="101"/>
    </location>
</feature>
<evidence type="ECO:0000256" key="1">
    <source>
        <dbReference type="SAM" id="MobiDB-lite"/>
    </source>
</evidence>